<feature type="compositionally biased region" description="Low complexity" evidence="5">
    <location>
        <begin position="12"/>
        <end position="23"/>
    </location>
</feature>
<gene>
    <name evidence="10" type="ordered locus">TP01_0128</name>
</gene>
<evidence type="ECO:0000313" key="11">
    <source>
        <dbReference type="Proteomes" id="UP000001949"/>
    </source>
</evidence>
<dbReference type="OMA" id="GGCRIRC"/>
<keyword evidence="2 4" id="KW-0863">Zinc-finger</keyword>
<dbReference type="EMBL" id="AAGK01000001">
    <property type="protein sequence ID" value="EAN33372.1"/>
    <property type="molecule type" value="Genomic_DNA"/>
</dbReference>
<dbReference type="Pfam" id="PF00249">
    <property type="entry name" value="Myb_DNA-binding"/>
    <property type="match status" value="1"/>
</dbReference>
<reference evidence="10 11" key="1">
    <citation type="journal article" date="2005" name="Science">
        <title>Genome sequence of Theileria parva, a bovine pathogen that transforms lymphocytes.</title>
        <authorList>
            <person name="Gardner M.J."/>
            <person name="Bishop R."/>
            <person name="Shah T."/>
            <person name="de Villiers E.P."/>
            <person name="Carlton J.M."/>
            <person name="Hall N."/>
            <person name="Ren Q."/>
            <person name="Paulsen I.T."/>
            <person name="Pain A."/>
            <person name="Berriman M."/>
            <person name="Wilson R.J.M."/>
            <person name="Sato S."/>
            <person name="Ralph S.A."/>
            <person name="Mann D.J."/>
            <person name="Xiong Z."/>
            <person name="Shallom S.J."/>
            <person name="Weidman J."/>
            <person name="Jiang L."/>
            <person name="Lynn J."/>
            <person name="Weaver B."/>
            <person name="Shoaibi A."/>
            <person name="Domingo A.R."/>
            <person name="Wasawo D."/>
            <person name="Crabtree J."/>
            <person name="Wortman J.R."/>
            <person name="Haas B."/>
            <person name="Angiuoli S.V."/>
            <person name="Creasy T.H."/>
            <person name="Lu C."/>
            <person name="Suh B."/>
            <person name="Silva J.C."/>
            <person name="Utterback T.R."/>
            <person name="Feldblyum T.V."/>
            <person name="Pertea M."/>
            <person name="Allen J."/>
            <person name="Nierman W.C."/>
            <person name="Taracha E.L.N."/>
            <person name="Salzberg S.L."/>
            <person name="White O.R."/>
            <person name="Fitzhugh H.A."/>
            <person name="Morzaria S."/>
            <person name="Venter J.C."/>
            <person name="Fraser C.M."/>
            <person name="Nene V."/>
        </authorList>
    </citation>
    <scope>NUCLEOTIDE SEQUENCE [LARGE SCALE GENOMIC DNA]</scope>
    <source>
        <strain evidence="10 11">Muguga</strain>
    </source>
</reference>
<evidence type="ECO:0000256" key="1">
    <source>
        <dbReference type="ARBA" id="ARBA00022723"/>
    </source>
</evidence>
<dbReference type="PANTHER" id="PTHR12374">
    <property type="entry name" value="TRANSCRIPTIONAL ADAPTOR 2 ADA2 -RELATED"/>
    <property type="match status" value="1"/>
</dbReference>
<keyword evidence="3" id="KW-0862">Zinc</keyword>
<dbReference type="KEGG" id="tpv:TP01_0128"/>
<dbReference type="GO" id="GO:0005634">
    <property type="term" value="C:nucleus"/>
    <property type="evidence" value="ECO:0007669"/>
    <property type="project" value="TreeGrafter"/>
</dbReference>
<feature type="domain" description="SANT" evidence="8">
    <location>
        <begin position="134"/>
        <end position="191"/>
    </location>
</feature>
<evidence type="ECO:0000256" key="3">
    <source>
        <dbReference type="ARBA" id="ARBA00022833"/>
    </source>
</evidence>
<dbReference type="eggNOG" id="KOG0457">
    <property type="taxonomic scope" value="Eukaryota"/>
</dbReference>
<dbReference type="PROSITE" id="PS50135">
    <property type="entry name" value="ZF_ZZ_2"/>
    <property type="match status" value="1"/>
</dbReference>
<dbReference type="InterPro" id="IPR017884">
    <property type="entry name" value="SANT_dom"/>
</dbReference>
<dbReference type="Gene3D" id="3.30.60.90">
    <property type="match status" value="1"/>
</dbReference>
<feature type="region of interest" description="Disordered" evidence="5">
    <location>
        <begin position="1"/>
        <end position="57"/>
    </location>
</feature>
<dbReference type="GO" id="GO:0006338">
    <property type="term" value="P:chromatin remodeling"/>
    <property type="evidence" value="ECO:0007669"/>
    <property type="project" value="TreeGrafter"/>
</dbReference>
<dbReference type="InterPro" id="IPR041983">
    <property type="entry name" value="ADA2-like_ZZ"/>
</dbReference>
<evidence type="ECO:0000259" key="8">
    <source>
        <dbReference type="PROSITE" id="PS51293"/>
    </source>
</evidence>
<dbReference type="GeneID" id="3502411"/>
<dbReference type="GO" id="GO:0006357">
    <property type="term" value="P:regulation of transcription by RNA polymerase II"/>
    <property type="evidence" value="ECO:0007669"/>
    <property type="project" value="TreeGrafter"/>
</dbReference>
<evidence type="ECO:0000313" key="10">
    <source>
        <dbReference type="EMBL" id="EAN33372.1"/>
    </source>
</evidence>
<dbReference type="SUPFAM" id="SSF57850">
    <property type="entry name" value="RING/U-box"/>
    <property type="match status" value="1"/>
</dbReference>
<dbReference type="GO" id="GO:0003682">
    <property type="term" value="F:chromatin binding"/>
    <property type="evidence" value="ECO:0007669"/>
    <property type="project" value="TreeGrafter"/>
</dbReference>
<dbReference type="VEuPathDB" id="PiroplasmaDB:TpMuguga_01g00128"/>
<dbReference type="InParanoid" id="Q4N9I6"/>
<dbReference type="CDD" id="cd02335">
    <property type="entry name" value="ZZ_ADA2"/>
    <property type="match status" value="1"/>
</dbReference>
<name>Q4N9I6_THEPA</name>
<organism evidence="10 11">
    <name type="scientific">Theileria parva</name>
    <name type="common">East coast fever infection agent</name>
    <dbReference type="NCBI Taxonomy" id="5875"/>
    <lineage>
        <taxon>Eukaryota</taxon>
        <taxon>Sar</taxon>
        <taxon>Alveolata</taxon>
        <taxon>Apicomplexa</taxon>
        <taxon>Aconoidasida</taxon>
        <taxon>Piroplasmida</taxon>
        <taxon>Theileriidae</taxon>
        <taxon>Theileria</taxon>
    </lineage>
</organism>
<dbReference type="SUPFAM" id="SSF46689">
    <property type="entry name" value="Homeodomain-like"/>
    <property type="match status" value="1"/>
</dbReference>
<dbReference type="Pfam" id="PF22941">
    <property type="entry name" value="TADA2A-like_3rd"/>
    <property type="match status" value="1"/>
</dbReference>
<feature type="domain" description="Myb-like" evidence="6">
    <location>
        <begin position="139"/>
        <end position="187"/>
    </location>
</feature>
<evidence type="ECO:0000259" key="7">
    <source>
        <dbReference type="PROSITE" id="PS50135"/>
    </source>
</evidence>
<dbReference type="InterPro" id="IPR000433">
    <property type="entry name" value="Znf_ZZ"/>
</dbReference>
<dbReference type="InterPro" id="IPR009057">
    <property type="entry name" value="Homeodomain-like_sf"/>
</dbReference>
<feature type="compositionally biased region" description="Basic and acidic residues" evidence="5">
    <location>
        <begin position="33"/>
        <end position="43"/>
    </location>
</feature>
<dbReference type="AlphaFoldDB" id="Q4N9I6"/>
<dbReference type="Gene3D" id="1.10.10.60">
    <property type="entry name" value="Homeodomain-like"/>
    <property type="match status" value="1"/>
</dbReference>
<dbReference type="PANTHER" id="PTHR12374:SF20">
    <property type="entry name" value="TRANSCRIPTIONAL ADAPTER 2-ALPHA"/>
    <property type="match status" value="1"/>
</dbReference>
<keyword evidence="11" id="KW-1185">Reference proteome</keyword>
<dbReference type="Proteomes" id="UP000001949">
    <property type="component" value="Unassembled WGS sequence"/>
</dbReference>
<dbReference type="CDD" id="cd00167">
    <property type="entry name" value="SANT"/>
    <property type="match status" value="1"/>
</dbReference>
<dbReference type="InterPro" id="IPR043145">
    <property type="entry name" value="Znf_ZZ_sf"/>
</dbReference>
<dbReference type="GO" id="GO:0008270">
    <property type="term" value="F:zinc ion binding"/>
    <property type="evidence" value="ECO:0007669"/>
    <property type="project" value="UniProtKB-KW"/>
</dbReference>
<feature type="domain" description="HTH myb-type" evidence="9">
    <location>
        <begin position="139"/>
        <end position="173"/>
    </location>
</feature>
<evidence type="ECO:0000256" key="2">
    <source>
        <dbReference type="ARBA" id="ARBA00022771"/>
    </source>
</evidence>
<dbReference type="InterPro" id="IPR001005">
    <property type="entry name" value="SANT/Myb"/>
</dbReference>
<proteinExistence type="predicted"/>
<dbReference type="PROSITE" id="PS51293">
    <property type="entry name" value="SANT"/>
    <property type="match status" value="1"/>
</dbReference>
<evidence type="ECO:0000259" key="6">
    <source>
        <dbReference type="PROSITE" id="PS50090"/>
    </source>
</evidence>
<evidence type="ECO:0000256" key="5">
    <source>
        <dbReference type="SAM" id="MobiDB-lite"/>
    </source>
</evidence>
<keyword evidence="1" id="KW-0479">Metal-binding</keyword>
<dbReference type="InterPro" id="IPR055141">
    <property type="entry name" value="TADA2A_B-like_dom"/>
</dbReference>
<protein>
    <submittedName>
        <fullName evidence="10">Uncharacterized protein</fullName>
    </submittedName>
</protein>
<dbReference type="PROSITE" id="PS51294">
    <property type="entry name" value="HTH_MYB"/>
    <property type="match status" value="1"/>
</dbReference>
<dbReference type="GO" id="GO:0003713">
    <property type="term" value="F:transcription coactivator activity"/>
    <property type="evidence" value="ECO:0007669"/>
    <property type="project" value="TreeGrafter"/>
</dbReference>
<dbReference type="InterPro" id="IPR017930">
    <property type="entry name" value="Myb_dom"/>
</dbReference>
<dbReference type="SMART" id="SM00717">
    <property type="entry name" value="SANT"/>
    <property type="match status" value="1"/>
</dbReference>
<feature type="domain" description="ZZ-type" evidence="7">
    <location>
        <begin position="75"/>
        <end position="132"/>
    </location>
</feature>
<sequence>MVDHTKSSVAHSLNSSDAISSSDRFSKTRTRHKNSDTANHAEAKSFSNHSAKDNHNSTLRSDSISVIDFDPTLVSVDFYCNYCNQSLSVGGCRIRCAECLDYDLCISCACNHKCTEPHNLTHNYVPIGPNSFELFSEGWTADEELILLEGIGKYGFGNWKQVAEMVNKVNSKQKTPGECENHYYDVYISSGTSPHPNVKNLRTPIVSHIQLYSIIPKCVKTRESVYKYYDEVAKSHRRFENPDSESIVSSEESGSHSTFIPPAVNLLHSDPAKVKFFQNFTGYNIYRDDLENEYHPDAELILKDVEFEPWDSPPEIQFKIQLIDIYNAFLDERIYRKRVLMHRFWNDFMTRESAMANMTELEKMLYWRLSPLIRFHSEEDHISLTKLLIAKIELEKRLEIVQQWKSLGLRTLKDIQEFDPLKNSAKTAAPKHLNHFSRVPSLSAKILRDGVVHKDELSEYMNEINEKFCNEFYITKSHLDDILNSVSNAQTDTDFNYERPITHVWDLHFEDFNIENNEPTPDIKRFPHPSDVPDNSNIRVILDPEKKEIDLSDMKFDNFKFGSVRHNAQQSNMQLHAQSLFYLTRFYHERVKVQKNLQKPKIEQFPAKRRLSQRRFI</sequence>
<evidence type="ECO:0000256" key="4">
    <source>
        <dbReference type="PROSITE-ProRule" id="PRU00228"/>
    </source>
</evidence>
<accession>Q4N9I6</accession>
<comment type="caution">
    <text evidence="10">The sequence shown here is derived from an EMBL/GenBank/DDBJ whole genome shotgun (WGS) entry which is preliminary data.</text>
</comment>
<dbReference type="STRING" id="5875.Q4N9I6"/>
<dbReference type="PROSITE" id="PS50090">
    <property type="entry name" value="MYB_LIKE"/>
    <property type="match status" value="1"/>
</dbReference>
<evidence type="ECO:0000259" key="9">
    <source>
        <dbReference type="PROSITE" id="PS51294"/>
    </source>
</evidence>